<dbReference type="GO" id="GO:0016787">
    <property type="term" value="F:hydrolase activity"/>
    <property type="evidence" value="ECO:0007669"/>
    <property type="project" value="UniProtKB-KW"/>
</dbReference>
<dbReference type="CDD" id="cd09993">
    <property type="entry name" value="HDAC_classIV"/>
    <property type="match status" value="1"/>
</dbReference>
<dbReference type="Pfam" id="PF00850">
    <property type="entry name" value="Hist_deacetyl"/>
    <property type="match status" value="1"/>
</dbReference>
<organism evidence="4 5">
    <name type="scientific">Shewanella pneumatophori</name>
    <dbReference type="NCBI Taxonomy" id="314092"/>
    <lineage>
        <taxon>Bacteria</taxon>
        <taxon>Pseudomonadati</taxon>
        <taxon>Pseudomonadota</taxon>
        <taxon>Gammaproteobacteria</taxon>
        <taxon>Alteromonadales</taxon>
        <taxon>Shewanellaceae</taxon>
        <taxon>Shewanella</taxon>
    </lineage>
</organism>
<dbReference type="EMBL" id="JAKILB010000006">
    <property type="protein sequence ID" value="MCL1139128.1"/>
    <property type="molecule type" value="Genomic_DNA"/>
</dbReference>
<dbReference type="PANTHER" id="PTHR10625">
    <property type="entry name" value="HISTONE DEACETYLASE HDAC1-RELATED"/>
    <property type="match status" value="1"/>
</dbReference>
<dbReference type="SUPFAM" id="SSF52768">
    <property type="entry name" value="Arginase/deacetylase"/>
    <property type="match status" value="1"/>
</dbReference>
<dbReference type="GO" id="GO:0040029">
    <property type="term" value="P:epigenetic regulation of gene expression"/>
    <property type="evidence" value="ECO:0007669"/>
    <property type="project" value="TreeGrafter"/>
</dbReference>
<name>A0A9X2CDG2_9GAMM</name>
<dbReference type="InterPro" id="IPR023696">
    <property type="entry name" value="Ureohydrolase_dom_sf"/>
</dbReference>
<evidence type="ECO:0000256" key="1">
    <source>
        <dbReference type="ARBA" id="ARBA00005947"/>
    </source>
</evidence>
<dbReference type="GO" id="GO:0004407">
    <property type="term" value="F:histone deacetylase activity"/>
    <property type="evidence" value="ECO:0007669"/>
    <property type="project" value="InterPro"/>
</dbReference>
<evidence type="ECO:0000313" key="4">
    <source>
        <dbReference type="EMBL" id="MCL1139128.1"/>
    </source>
</evidence>
<dbReference type="PANTHER" id="PTHR10625:SF19">
    <property type="entry name" value="HISTONE DEACETYLASE 12"/>
    <property type="match status" value="1"/>
</dbReference>
<evidence type="ECO:0000256" key="2">
    <source>
        <dbReference type="ARBA" id="ARBA00022801"/>
    </source>
</evidence>
<feature type="domain" description="Histone deacetylase" evidence="3">
    <location>
        <begin position="19"/>
        <end position="284"/>
    </location>
</feature>
<proteinExistence type="inferred from homology"/>
<sequence>MLPLVYHASYSKLALPTNHQFPSTKYRNLYDYLLQQGIAVKSQFIAPEKVNPKYLNQLHDSEYVASFINGTLDNKAMRRIGFPWSEALVERTLYSVAGTALTCEQAIDYGCALHLSGGYHHAHHEFGSGYCIFNDLTLAAMHCLRKDPIETVLIFDCDVHQGDGTATIVQSNSNIITCSLHCQENFPSRKQQSDYDIELTRGTEDKQYLETVNQTLAYLIRLHQPDLIIYDAGVDIHQDDRLGYLDITSQGIFERDKLVLQQAKSAKIPIACVIGGGYSRDVTKLNQRHSQLFIAANQVWQQADTDKL</sequence>
<dbReference type="RefSeq" id="WP_248950301.1">
    <property type="nucleotide sequence ID" value="NZ_JAKILB010000006.1"/>
</dbReference>
<reference evidence="4" key="1">
    <citation type="submission" date="2022-01" db="EMBL/GenBank/DDBJ databases">
        <title>Whole genome-based taxonomy of the Shewanellaceae.</title>
        <authorList>
            <person name="Martin-Rodriguez A.J."/>
        </authorList>
    </citation>
    <scope>NUCLEOTIDE SEQUENCE</scope>
    <source>
        <strain evidence="4">KCTC 23973</strain>
    </source>
</reference>
<dbReference type="InterPro" id="IPR044150">
    <property type="entry name" value="HDAC_classIV"/>
</dbReference>
<keyword evidence="2" id="KW-0378">Hydrolase</keyword>
<comment type="caution">
    <text evidence="4">The sequence shown here is derived from an EMBL/GenBank/DDBJ whole genome shotgun (WGS) entry which is preliminary data.</text>
</comment>
<keyword evidence="5" id="KW-1185">Reference proteome</keyword>
<dbReference type="InterPro" id="IPR023801">
    <property type="entry name" value="His_deacetylse_dom"/>
</dbReference>
<comment type="similarity">
    <text evidence="1">Belongs to the histone deacetylase family.</text>
</comment>
<evidence type="ECO:0000259" key="3">
    <source>
        <dbReference type="Pfam" id="PF00850"/>
    </source>
</evidence>
<dbReference type="Gene3D" id="3.40.800.20">
    <property type="entry name" value="Histone deacetylase domain"/>
    <property type="match status" value="1"/>
</dbReference>
<dbReference type="PRINTS" id="PR01270">
    <property type="entry name" value="HDASUPER"/>
</dbReference>
<evidence type="ECO:0000313" key="5">
    <source>
        <dbReference type="Proteomes" id="UP001139293"/>
    </source>
</evidence>
<protein>
    <submittedName>
        <fullName evidence="4">Histone deacetylase</fullName>
    </submittedName>
</protein>
<dbReference type="InterPro" id="IPR000286">
    <property type="entry name" value="HDACs"/>
</dbReference>
<dbReference type="Proteomes" id="UP001139293">
    <property type="component" value="Unassembled WGS sequence"/>
</dbReference>
<dbReference type="InterPro" id="IPR037138">
    <property type="entry name" value="His_deacetylse_dom_sf"/>
</dbReference>
<gene>
    <name evidence="4" type="ORF">L2740_11315</name>
</gene>
<dbReference type="AlphaFoldDB" id="A0A9X2CDG2"/>
<accession>A0A9X2CDG2</accession>